<protein>
    <submittedName>
        <fullName evidence="6">ABC transporter ATP-binding protein</fullName>
    </submittedName>
</protein>
<name>A0ABS2E9D6_9FIRM</name>
<evidence type="ECO:0000256" key="3">
    <source>
        <dbReference type="ARBA" id="ARBA00022741"/>
    </source>
</evidence>
<dbReference type="InterPro" id="IPR017871">
    <property type="entry name" value="ABC_transporter-like_CS"/>
</dbReference>
<dbReference type="InterPro" id="IPR003439">
    <property type="entry name" value="ABC_transporter-like_ATP-bd"/>
</dbReference>
<keyword evidence="3" id="KW-0547">Nucleotide-binding</keyword>
<dbReference type="PANTHER" id="PTHR42798:SF7">
    <property type="entry name" value="ALPHA-D-RIBOSE 1-METHYLPHOSPHONATE 5-TRIPHOSPHATE SYNTHASE SUBUNIT PHNL"/>
    <property type="match status" value="1"/>
</dbReference>
<evidence type="ECO:0000256" key="4">
    <source>
        <dbReference type="ARBA" id="ARBA00022840"/>
    </source>
</evidence>
<evidence type="ECO:0000256" key="1">
    <source>
        <dbReference type="ARBA" id="ARBA00005417"/>
    </source>
</evidence>
<dbReference type="EMBL" id="JACLYY010000007">
    <property type="protein sequence ID" value="MBM6738251.1"/>
    <property type="molecule type" value="Genomic_DNA"/>
</dbReference>
<evidence type="ECO:0000313" key="7">
    <source>
        <dbReference type="Proteomes" id="UP000716906"/>
    </source>
</evidence>
<gene>
    <name evidence="6" type="ORF">H7U36_09100</name>
</gene>
<dbReference type="Pfam" id="PF00005">
    <property type="entry name" value="ABC_tran"/>
    <property type="match status" value="1"/>
</dbReference>
<dbReference type="InterPro" id="IPR027417">
    <property type="entry name" value="P-loop_NTPase"/>
</dbReference>
<organism evidence="6 7">
    <name type="scientific">Faecalicatena fissicatena</name>
    <dbReference type="NCBI Taxonomy" id="290055"/>
    <lineage>
        <taxon>Bacteria</taxon>
        <taxon>Bacillati</taxon>
        <taxon>Bacillota</taxon>
        <taxon>Clostridia</taxon>
        <taxon>Lachnospirales</taxon>
        <taxon>Lachnospiraceae</taxon>
        <taxon>Faecalicatena</taxon>
    </lineage>
</organism>
<dbReference type="PANTHER" id="PTHR42798">
    <property type="entry name" value="LIPOPROTEIN-RELEASING SYSTEM ATP-BINDING PROTEIN LOLD"/>
    <property type="match status" value="1"/>
</dbReference>
<dbReference type="SMART" id="SM00382">
    <property type="entry name" value="AAA"/>
    <property type="match status" value="1"/>
</dbReference>
<evidence type="ECO:0000259" key="5">
    <source>
        <dbReference type="PROSITE" id="PS50893"/>
    </source>
</evidence>
<dbReference type="Gene3D" id="3.40.50.300">
    <property type="entry name" value="P-loop containing nucleotide triphosphate hydrolases"/>
    <property type="match status" value="1"/>
</dbReference>
<dbReference type="SUPFAM" id="SSF52540">
    <property type="entry name" value="P-loop containing nucleoside triphosphate hydrolases"/>
    <property type="match status" value="1"/>
</dbReference>
<keyword evidence="7" id="KW-1185">Reference proteome</keyword>
<comment type="similarity">
    <text evidence="1">Belongs to the ABC transporter superfamily.</text>
</comment>
<evidence type="ECO:0000256" key="2">
    <source>
        <dbReference type="ARBA" id="ARBA00022448"/>
    </source>
</evidence>
<dbReference type="PROSITE" id="PS50893">
    <property type="entry name" value="ABC_TRANSPORTER_2"/>
    <property type="match status" value="1"/>
</dbReference>
<dbReference type="InterPro" id="IPR003593">
    <property type="entry name" value="AAA+_ATPase"/>
</dbReference>
<sequence>MEEHEKLLKIKNLKKKYQINKEESLQVLKGLSFSIAHGEMAAVMGASGCGKTTLINLICGVDKADEGSIMIDHTEITGMKKSQMAIFRRNNIGMVFQDFNLLESLNVKDNILLPLILENNTENSEERFEKIMNVLSISDLADKSVTDISGGQKQRVAIARALINTPRIILADEPTGNLDARSTKDVMEYLVHINEQFKITLVMVTHDSYAASYCNKVILLKDGIIFSELQKGKKSREVFLEEIYDFLKQIGGE</sequence>
<comment type="caution">
    <text evidence="6">The sequence shown here is derived from an EMBL/GenBank/DDBJ whole genome shotgun (WGS) entry which is preliminary data.</text>
</comment>
<dbReference type="RefSeq" id="WP_033126430.1">
    <property type="nucleotide sequence ID" value="NZ_JACLYY010000007.1"/>
</dbReference>
<dbReference type="GO" id="GO:0005524">
    <property type="term" value="F:ATP binding"/>
    <property type="evidence" value="ECO:0007669"/>
    <property type="project" value="UniProtKB-KW"/>
</dbReference>
<keyword evidence="4 6" id="KW-0067">ATP-binding</keyword>
<evidence type="ECO:0000313" key="6">
    <source>
        <dbReference type="EMBL" id="MBM6738251.1"/>
    </source>
</evidence>
<keyword evidence="2" id="KW-0813">Transport</keyword>
<proteinExistence type="inferred from homology"/>
<feature type="domain" description="ABC transporter" evidence="5">
    <location>
        <begin position="8"/>
        <end position="247"/>
    </location>
</feature>
<dbReference type="Proteomes" id="UP000716906">
    <property type="component" value="Unassembled WGS sequence"/>
</dbReference>
<dbReference type="InterPro" id="IPR017911">
    <property type="entry name" value="MacB-like_ATP-bd"/>
</dbReference>
<dbReference type="PROSITE" id="PS00211">
    <property type="entry name" value="ABC_TRANSPORTER_1"/>
    <property type="match status" value="1"/>
</dbReference>
<reference evidence="6 7" key="1">
    <citation type="journal article" date="2021" name="Sci. Rep.">
        <title>The distribution of antibiotic resistance genes in chicken gut microbiota commensals.</title>
        <authorList>
            <person name="Juricova H."/>
            <person name="Matiasovicova J."/>
            <person name="Kubasova T."/>
            <person name="Cejkova D."/>
            <person name="Rychlik I."/>
        </authorList>
    </citation>
    <scope>NUCLEOTIDE SEQUENCE [LARGE SCALE GENOMIC DNA]</scope>
    <source>
        <strain evidence="6 7">An773</strain>
    </source>
</reference>
<dbReference type="CDD" id="cd03255">
    <property type="entry name" value="ABC_MJ0796_LolCDE_FtsE"/>
    <property type="match status" value="1"/>
</dbReference>
<accession>A0ABS2E9D6</accession>